<dbReference type="EMBL" id="CP165734">
    <property type="protein sequence ID" value="XDV55649.1"/>
    <property type="molecule type" value="Genomic_DNA"/>
</dbReference>
<dbReference type="RefSeq" id="WP_369720099.1">
    <property type="nucleotide sequence ID" value="NZ_CP165734.1"/>
</dbReference>
<protein>
    <submittedName>
        <fullName evidence="1">Uncharacterized protein</fullName>
    </submittedName>
</protein>
<accession>A0AB39XDR0</accession>
<proteinExistence type="predicted"/>
<sequence length="86" mass="9034">MKSPILVLTTVNAPYSKKLDAQELVQCLLDPASAKAACGPMSSFFGDVKPELQIAFAEMHGISHDQLVAAAKAFAEFSGQSLPLAA</sequence>
<evidence type="ECO:0000313" key="1">
    <source>
        <dbReference type="EMBL" id="XDV55649.1"/>
    </source>
</evidence>
<gene>
    <name evidence="1" type="ORF">AB8Z38_23165</name>
</gene>
<dbReference type="AlphaFoldDB" id="A0AB39XDR0"/>
<reference evidence="1" key="1">
    <citation type="submission" date="2024-08" db="EMBL/GenBank/DDBJ databases">
        <authorList>
            <person name="Chaddad Z."/>
            <person name="Lamrabet M."/>
            <person name="Bouhnik O."/>
            <person name="Alami S."/>
            <person name="Wipf D."/>
            <person name="Courty P.E."/>
            <person name="Missbah El Idrissi M."/>
        </authorList>
    </citation>
    <scope>NUCLEOTIDE SEQUENCE</scope>
    <source>
        <strain evidence="1">LLZ17</strain>
    </source>
</reference>
<name>A0AB39XDR0_9BRAD</name>
<organism evidence="1">
    <name type="scientific">Bradyrhizobium sp. LLZ17</name>
    <dbReference type="NCBI Taxonomy" id="3239388"/>
    <lineage>
        <taxon>Bacteria</taxon>
        <taxon>Pseudomonadati</taxon>
        <taxon>Pseudomonadota</taxon>
        <taxon>Alphaproteobacteria</taxon>
        <taxon>Hyphomicrobiales</taxon>
        <taxon>Nitrobacteraceae</taxon>
        <taxon>Bradyrhizobium</taxon>
    </lineage>
</organism>